<dbReference type="Pfam" id="PF13531">
    <property type="entry name" value="SBP_bac_11"/>
    <property type="match status" value="1"/>
</dbReference>
<dbReference type="PIRSF" id="PIRSF004846">
    <property type="entry name" value="ModA"/>
    <property type="match status" value="1"/>
</dbReference>
<dbReference type="NCBIfam" id="TIGR01256">
    <property type="entry name" value="modA"/>
    <property type="match status" value="1"/>
</dbReference>
<dbReference type="GO" id="GO:0030973">
    <property type="term" value="F:molybdate ion binding"/>
    <property type="evidence" value="ECO:0007669"/>
    <property type="project" value="InterPro"/>
</dbReference>
<evidence type="ECO:0000313" key="8">
    <source>
        <dbReference type="EMBL" id="OQX04717.1"/>
    </source>
</evidence>
<evidence type="ECO:0000256" key="5">
    <source>
        <dbReference type="ARBA" id="ARBA00062515"/>
    </source>
</evidence>
<dbReference type="CDD" id="cd13539">
    <property type="entry name" value="PBP2_AvModA"/>
    <property type="match status" value="1"/>
</dbReference>
<comment type="subunit">
    <text evidence="5">The complex is composed of two ATP-binding proteins (ModC), two transmembrane proteins (ModB) and a solute-binding protein (ModA).</text>
</comment>
<dbReference type="InterPro" id="IPR005950">
    <property type="entry name" value="ModA"/>
</dbReference>
<dbReference type="PANTHER" id="PTHR30632">
    <property type="entry name" value="MOLYBDATE-BINDING PERIPLASMIC PROTEIN"/>
    <property type="match status" value="1"/>
</dbReference>
<dbReference type="GO" id="GO:1901359">
    <property type="term" value="F:tungstate binding"/>
    <property type="evidence" value="ECO:0007669"/>
    <property type="project" value="UniProtKB-ARBA"/>
</dbReference>
<comment type="similarity">
    <text evidence="1">Belongs to the bacterial solute-binding protein ModA family.</text>
</comment>
<organism evidence="8 9">
    <name type="scientific">Thiothrix lacustris</name>
    <dbReference type="NCBI Taxonomy" id="525917"/>
    <lineage>
        <taxon>Bacteria</taxon>
        <taxon>Pseudomonadati</taxon>
        <taxon>Pseudomonadota</taxon>
        <taxon>Gammaproteobacteria</taxon>
        <taxon>Thiotrichales</taxon>
        <taxon>Thiotrichaceae</taxon>
        <taxon>Thiothrix</taxon>
    </lineage>
</organism>
<gene>
    <name evidence="8" type="ORF">BWK73_35400</name>
</gene>
<dbReference type="AlphaFoldDB" id="A0A1Y1QG36"/>
<evidence type="ECO:0000256" key="4">
    <source>
        <dbReference type="ARBA" id="ARBA00022729"/>
    </source>
</evidence>
<feature type="binding site" evidence="6">
    <location>
        <position position="168"/>
    </location>
    <ligand>
        <name>molybdate</name>
        <dbReference type="ChEBI" id="CHEBI:36264"/>
    </ligand>
</feature>
<proteinExistence type="inferred from homology"/>
<dbReference type="EMBL" id="MTEJ01000323">
    <property type="protein sequence ID" value="OQX04717.1"/>
    <property type="molecule type" value="Genomic_DNA"/>
</dbReference>
<reference evidence="8 9" key="1">
    <citation type="submission" date="2017-01" db="EMBL/GenBank/DDBJ databases">
        <title>Novel large sulfur bacteria in the metagenomes of groundwater-fed chemosynthetic microbial mats in the Lake Huron basin.</title>
        <authorList>
            <person name="Sharrar A.M."/>
            <person name="Flood B.E."/>
            <person name="Bailey J.V."/>
            <person name="Jones D.S."/>
            <person name="Biddanda B."/>
            <person name="Ruberg S.A."/>
            <person name="Marcus D.N."/>
            <person name="Dick G.J."/>
        </authorList>
    </citation>
    <scope>NUCLEOTIDE SEQUENCE [LARGE SCALE GENOMIC DNA]</scope>
    <source>
        <strain evidence="8">A8</strain>
    </source>
</reference>
<comment type="caution">
    <text evidence="8">The sequence shown here is derived from an EMBL/GenBank/DDBJ whole genome shotgun (WGS) entry which is preliminary data.</text>
</comment>
<feature type="chain" id="PRO_5011008206" evidence="7">
    <location>
        <begin position="23"/>
        <end position="257"/>
    </location>
</feature>
<evidence type="ECO:0000256" key="2">
    <source>
        <dbReference type="ARBA" id="ARBA00022505"/>
    </source>
</evidence>
<dbReference type="Proteomes" id="UP000192491">
    <property type="component" value="Unassembled WGS sequence"/>
</dbReference>
<dbReference type="SUPFAM" id="SSF53850">
    <property type="entry name" value="Periplasmic binding protein-like II"/>
    <property type="match status" value="1"/>
</dbReference>
<protein>
    <submittedName>
        <fullName evidence="8">Molybdate ABC transporter substrate-binding protein</fullName>
    </submittedName>
</protein>
<dbReference type="Gene3D" id="3.40.190.10">
    <property type="entry name" value="Periplasmic binding protein-like II"/>
    <property type="match status" value="2"/>
</dbReference>
<dbReference type="FunFam" id="3.40.190.10:FF:000035">
    <property type="entry name" value="Molybdate ABC transporter substrate-binding protein"/>
    <property type="match status" value="1"/>
</dbReference>
<feature type="binding site" evidence="6">
    <location>
        <position position="59"/>
    </location>
    <ligand>
        <name>molybdate</name>
        <dbReference type="ChEBI" id="CHEBI:36264"/>
    </ligand>
</feature>
<evidence type="ECO:0000313" key="9">
    <source>
        <dbReference type="Proteomes" id="UP000192491"/>
    </source>
</evidence>
<keyword evidence="4 7" id="KW-0732">Signal</keyword>
<accession>A0A1Y1QG36</accession>
<evidence type="ECO:0000256" key="7">
    <source>
        <dbReference type="SAM" id="SignalP"/>
    </source>
</evidence>
<evidence type="ECO:0000256" key="1">
    <source>
        <dbReference type="ARBA" id="ARBA00009175"/>
    </source>
</evidence>
<dbReference type="GO" id="GO:0015689">
    <property type="term" value="P:molybdate ion transport"/>
    <property type="evidence" value="ECO:0007669"/>
    <property type="project" value="InterPro"/>
</dbReference>
<dbReference type="InterPro" id="IPR044084">
    <property type="entry name" value="AvModA-like_subst-bd"/>
</dbReference>
<dbReference type="GO" id="GO:0046872">
    <property type="term" value="F:metal ion binding"/>
    <property type="evidence" value="ECO:0007669"/>
    <property type="project" value="UniProtKB-KW"/>
</dbReference>
<name>A0A1Y1QG36_9GAMM</name>
<evidence type="ECO:0000256" key="3">
    <source>
        <dbReference type="ARBA" id="ARBA00022723"/>
    </source>
</evidence>
<keyword evidence="3 6" id="KW-0479">Metal-binding</keyword>
<feature type="signal peptide" evidence="7">
    <location>
        <begin position="1"/>
        <end position="22"/>
    </location>
</feature>
<dbReference type="PANTHER" id="PTHR30632:SF14">
    <property type="entry name" value="TUNGSTATE_MOLYBDATE_CHROMATE-BINDING PROTEIN MODA"/>
    <property type="match status" value="1"/>
</dbReference>
<dbReference type="InterPro" id="IPR050682">
    <property type="entry name" value="ModA/WtpA"/>
</dbReference>
<keyword evidence="2 6" id="KW-0500">Molybdenum</keyword>
<sequence length="257" mass="27722">MKLFKTLGLAITLSFSVASAWAEDVPVAVAANFTKPMEKIAADFEKATGNKAVLSFGATGKFVEQIKNGAPFQILVSADQKSPIKLEKEALAVLGTRYTYAIGKLVLWSAKPQFVDDKGTILKTNSDFEHIAIADPKVAPYGKAAMQVMEKMGVLDTLKPKMVQGESIGQTKEFVASGNAELGFVALSQVIKETTGSSWMIPQDLYSPLYQDVILLKTGESSAAAKALLDYLRSDAALAVIKDYGYDQPDWAKTDAK</sequence>
<evidence type="ECO:0000256" key="6">
    <source>
        <dbReference type="PIRSR" id="PIRSR004846-1"/>
    </source>
</evidence>